<dbReference type="Pfam" id="PF00108">
    <property type="entry name" value="Thiolase_N"/>
    <property type="match status" value="1"/>
</dbReference>
<evidence type="ECO:0000259" key="13">
    <source>
        <dbReference type="Pfam" id="PF02803"/>
    </source>
</evidence>
<dbReference type="PIRSF" id="PIRSF000429">
    <property type="entry name" value="Ac-CoA_Ac_transf"/>
    <property type="match status" value="1"/>
</dbReference>
<dbReference type="NCBIfam" id="TIGR01930">
    <property type="entry name" value="AcCoA-C-Actrans"/>
    <property type="match status" value="1"/>
</dbReference>
<dbReference type="RefSeq" id="WP_142986479.1">
    <property type="nucleotide sequence ID" value="NZ_FXTD01000005.1"/>
</dbReference>
<accession>A0A521CVX9</accession>
<comment type="subcellular location">
    <subcellularLocation>
        <location evidence="1">Peroxisome</location>
    </subcellularLocation>
</comment>
<organism evidence="14 15">
    <name type="scientific">Halorubrum cibi</name>
    <dbReference type="NCBI Taxonomy" id="413815"/>
    <lineage>
        <taxon>Archaea</taxon>
        <taxon>Methanobacteriati</taxon>
        <taxon>Methanobacteriota</taxon>
        <taxon>Stenosarchaea group</taxon>
        <taxon>Halobacteria</taxon>
        <taxon>Halobacteriales</taxon>
        <taxon>Haloferacaceae</taxon>
        <taxon>Halorubrum</taxon>
    </lineage>
</organism>
<name>A0A521CVX9_9EURY</name>
<evidence type="ECO:0000256" key="2">
    <source>
        <dbReference type="ARBA" id="ARBA00005189"/>
    </source>
</evidence>
<evidence type="ECO:0000256" key="3">
    <source>
        <dbReference type="ARBA" id="ARBA00010982"/>
    </source>
</evidence>
<feature type="domain" description="Thiolase C-terminal" evidence="13">
    <location>
        <begin position="259"/>
        <end position="376"/>
    </location>
</feature>
<comment type="pathway">
    <text evidence="2">Lipid metabolism.</text>
</comment>
<evidence type="ECO:0000256" key="4">
    <source>
        <dbReference type="ARBA" id="ARBA00022679"/>
    </source>
</evidence>
<evidence type="ECO:0000256" key="7">
    <source>
        <dbReference type="ARBA" id="ARBA00023098"/>
    </source>
</evidence>
<dbReference type="InterPro" id="IPR050215">
    <property type="entry name" value="Thiolase-like_sf_Thiolase"/>
</dbReference>
<reference evidence="14 15" key="1">
    <citation type="submission" date="2017-05" db="EMBL/GenBank/DDBJ databases">
        <authorList>
            <person name="Varghese N."/>
            <person name="Submissions S."/>
        </authorList>
    </citation>
    <scope>NUCLEOTIDE SEQUENCE [LARGE SCALE GENOMIC DNA]</scope>
    <source>
        <strain evidence="14 15">DSM 19504</strain>
    </source>
</reference>
<comment type="similarity">
    <text evidence="3">Belongs to the thiolase-like superfamily. Thiolase family.</text>
</comment>
<dbReference type="AlphaFoldDB" id="A0A521CVX9"/>
<dbReference type="Gene3D" id="3.40.47.10">
    <property type="match status" value="2"/>
</dbReference>
<dbReference type="InterPro" id="IPR020615">
    <property type="entry name" value="Thiolase_acyl_enz_int_AS"/>
</dbReference>
<dbReference type="PANTHER" id="PTHR43853:SF8">
    <property type="entry name" value="3-KETOACYL-COA THIOLASE, PEROXISOMAL"/>
    <property type="match status" value="1"/>
</dbReference>
<protein>
    <recommendedName>
        <fullName evidence="11">acetyl-CoA C-acyltransferase</fullName>
        <ecNumber evidence="11">2.3.1.16</ecNumber>
    </recommendedName>
</protein>
<keyword evidence="4 14" id="KW-0808">Transferase</keyword>
<dbReference type="Proteomes" id="UP000319712">
    <property type="component" value="Unassembled WGS sequence"/>
</dbReference>
<dbReference type="InterPro" id="IPR016039">
    <property type="entry name" value="Thiolase-like"/>
</dbReference>
<proteinExistence type="inferred from homology"/>
<dbReference type="GO" id="GO:0010124">
    <property type="term" value="P:phenylacetate catabolic process"/>
    <property type="evidence" value="ECO:0007669"/>
    <property type="project" value="TreeGrafter"/>
</dbReference>
<keyword evidence="8" id="KW-0576">Peroxisome</keyword>
<dbReference type="InterPro" id="IPR020613">
    <property type="entry name" value="Thiolase_CS"/>
</dbReference>
<evidence type="ECO:0000256" key="11">
    <source>
        <dbReference type="ARBA" id="ARBA00024073"/>
    </source>
</evidence>
<evidence type="ECO:0000259" key="12">
    <source>
        <dbReference type="Pfam" id="PF00108"/>
    </source>
</evidence>
<dbReference type="EC" id="2.3.1.16" evidence="11"/>
<gene>
    <name evidence="14" type="ORF">SAMN06264867_105149</name>
</gene>
<keyword evidence="6" id="KW-0809">Transit peptide</keyword>
<evidence type="ECO:0000313" key="14">
    <source>
        <dbReference type="EMBL" id="SMO63578.1"/>
    </source>
</evidence>
<dbReference type="OrthoDB" id="25212at2157"/>
<dbReference type="InterPro" id="IPR020616">
    <property type="entry name" value="Thiolase_N"/>
</dbReference>
<dbReference type="GO" id="GO:0005737">
    <property type="term" value="C:cytoplasm"/>
    <property type="evidence" value="ECO:0007669"/>
    <property type="project" value="UniProtKB-ARBA"/>
</dbReference>
<dbReference type="GO" id="GO:0003988">
    <property type="term" value="F:acetyl-CoA C-acyltransferase activity"/>
    <property type="evidence" value="ECO:0007669"/>
    <property type="project" value="UniProtKB-EC"/>
</dbReference>
<keyword evidence="15" id="KW-1185">Reference proteome</keyword>
<keyword evidence="9" id="KW-0414">Isoprene biosynthesis</keyword>
<dbReference type="CDD" id="cd00751">
    <property type="entry name" value="thiolase"/>
    <property type="match status" value="1"/>
</dbReference>
<evidence type="ECO:0000313" key="15">
    <source>
        <dbReference type="Proteomes" id="UP000319712"/>
    </source>
</evidence>
<feature type="domain" description="Thiolase N-terminal" evidence="12">
    <location>
        <begin position="8"/>
        <end position="250"/>
    </location>
</feature>
<dbReference type="EMBL" id="FXTD01000005">
    <property type="protein sequence ID" value="SMO63578.1"/>
    <property type="molecule type" value="Genomic_DNA"/>
</dbReference>
<dbReference type="FunFam" id="3.40.47.10:FF:000010">
    <property type="entry name" value="Acetyl-CoA acetyltransferase (Thiolase)"/>
    <property type="match status" value="1"/>
</dbReference>
<dbReference type="InterPro" id="IPR020610">
    <property type="entry name" value="Thiolase_AS"/>
</dbReference>
<keyword evidence="5" id="KW-0276">Fatty acid metabolism</keyword>
<dbReference type="SUPFAM" id="SSF53901">
    <property type="entry name" value="Thiolase-like"/>
    <property type="match status" value="2"/>
</dbReference>
<dbReference type="InterPro" id="IPR020617">
    <property type="entry name" value="Thiolase_C"/>
</dbReference>
<evidence type="ECO:0000256" key="6">
    <source>
        <dbReference type="ARBA" id="ARBA00022946"/>
    </source>
</evidence>
<keyword evidence="7" id="KW-0443">Lipid metabolism</keyword>
<dbReference type="PROSITE" id="PS00737">
    <property type="entry name" value="THIOLASE_2"/>
    <property type="match status" value="1"/>
</dbReference>
<evidence type="ECO:0000256" key="9">
    <source>
        <dbReference type="ARBA" id="ARBA00023229"/>
    </source>
</evidence>
<dbReference type="Pfam" id="PF02803">
    <property type="entry name" value="Thiolase_C"/>
    <property type="match status" value="1"/>
</dbReference>
<dbReference type="GO" id="GO:0008299">
    <property type="term" value="P:isoprenoid biosynthetic process"/>
    <property type="evidence" value="ECO:0007669"/>
    <property type="project" value="UniProtKB-KW"/>
</dbReference>
<dbReference type="PROSITE" id="PS00098">
    <property type="entry name" value="THIOLASE_1"/>
    <property type="match status" value="1"/>
</dbReference>
<keyword evidence="10 14" id="KW-0012">Acyltransferase</keyword>
<evidence type="ECO:0000256" key="5">
    <source>
        <dbReference type="ARBA" id="ARBA00022832"/>
    </source>
</evidence>
<evidence type="ECO:0000256" key="1">
    <source>
        <dbReference type="ARBA" id="ARBA00004275"/>
    </source>
</evidence>
<evidence type="ECO:0000256" key="8">
    <source>
        <dbReference type="ARBA" id="ARBA00023140"/>
    </source>
</evidence>
<dbReference type="GO" id="GO:0006635">
    <property type="term" value="P:fatty acid beta-oxidation"/>
    <property type="evidence" value="ECO:0007669"/>
    <property type="project" value="TreeGrafter"/>
</dbReference>
<dbReference type="PROSITE" id="PS00099">
    <property type="entry name" value="THIOLASE_3"/>
    <property type="match status" value="1"/>
</dbReference>
<evidence type="ECO:0000256" key="10">
    <source>
        <dbReference type="ARBA" id="ARBA00023315"/>
    </source>
</evidence>
<dbReference type="InterPro" id="IPR002155">
    <property type="entry name" value="Thiolase"/>
</dbReference>
<dbReference type="PANTHER" id="PTHR43853">
    <property type="entry name" value="3-KETOACYL-COA THIOLASE, PEROXISOMAL"/>
    <property type="match status" value="1"/>
</dbReference>
<sequence>MTDDTTPVIAAAYRTPQGRDGGVFADVRSEDLSVRLIDHALSKTGLSSDHVDDLMWGVAQQRTEQDNNVARVIALLSDLGESVPATSINRWCASSMQAIISAADAVAAGNRDCIVAGGVENMSRVPMDGDSYQHLHPELSERYNVFQLQMGMTAEKVAEEYGVSREAQDEYAARSHRRAAKATDSDRFDDEIVPVETEEGIVTEDEGIRPDTTPEKLAELPPAFTGDGTVTAGNASQISDGAALTLVTSRAFAEDHGLDVLAEVGTNAVAGVDPTVMGIGPVPATRNLLERAGTTVDDYDLVELNEAFASQCEYARRELGVDEEIYNVNGGAIAIGHPLGASGARLPVTLLHEMEKRGAERGLATLCVGFGQGAAIEFLR</sequence>